<keyword evidence="1" id="KW-0479">Metal-binding</keyword>
<evidence type="ECO:0000256" key="1">
    <source>
        <dbReference type="PROSITE-ProRule" id="PRU00042"/>
    </source>
</evidence>
<dbReference type="Gene3D" id="3.30.160.60">
    <property type="entry name" value="Classic Zinc Finger"/>
    <property type="match status" value="1"/>
</dbReference>
<dbReference type="SMART" id="SM00355">
    <property type="entry name" value="ZnF_C2H2"/>
    <property type="match status" value="2"/>
</dbReference>
<evidence type="ECO:0000256" key="3">
    <source>
        <dbReference type="SAM" id="MobiDB-lite"/>
    </source>
</evidence>
<sequence length="446" mass="50588">RKGDLELVRQWLEVMKLSSSLIEILGKTYMLFPYEEEDLIDMIEEIEAILGRLKLWFTRKYEELGRKKDVTEEQGLVEPIFEFPNNIRHTCTTMPWTILPALLVLWGVCWMFIIGSSQPEDEWRNAVDPRISPVPAAFDFYTGFHGIETEEGPQGSVADYFNNGGHLSQDTLEELWPGDLQLMNDLIHPLTFAQNTPQDPNFLIPDMTFRGDSESLELAAQDTAEILPAVATKDSTLRVCINTGDSGERDDTGSAGSSGYNHRTINSDEAEETKSRFACPDCQQTFARPFTLSRHRKHKHKDASSLEESFQCPNTGCKRSVKPFERREHLKRHLENCKHNQEGLSLRGDQSCPRSASASTSTSASIQHGQNVGPDEAIKPKGLNKIPRAEDDEVSNDEFLLAEMVKKYKKMENEIKEMEKETKEKQDNFQALGKTIQMLKGSLRNS</sequence>
<feature type="region of interest" description="Disordered" evidence="3">
    <location>
        <begin position="293"/>
        <end position="312"/>
    </location>
</feature>
<dbReference type="InterPro" id="IPR013087">
    <property type="entry name" value="Znf_C2H2_type"/>
</dbReference>
<accession>A0A8H5ICE4</accession>
<keyword evidence="1" id="KW-0863">Zinc-finger</keyword>
<keyword evidence="1" id="KW-0862">Zinc</keyword>
<proteinExistence type="predicted"/>
<feature type="region of interest" description="Disordered" evidence="3">
    <location>
        <begin position="244"/>
        <end position="276"/>
    </location>
</feature>
<evidence type="ECO:0000313" key="6">
    <source>
        <dbReference type="EMBL" id="KAF5533463.1"/>
    </source>
</evidence>
<evidence type="ECO:0000256" key="4">
    <source>
        <dbReference type="SAM" id="Phobius"/>
    </source>
</evidence>
<feature type="transmembrane region" description="Helical" evidence="4">
    <location>
        <begin position="96"/>
        <end position="115"/>
    </location>
</feature>
<feature type="compositionally biased region" description="Polar residues" evidence="3">
    <location>
        <begin position="254"/>
        <end position="264"/>
    </location>
</feature>
<keyword evidence="2" id="KW-0175">Coiled coil</keyword>
<dbReference type="AlphaFoldDB" id="A0A8H5ICE4"/>
<dbReference type="GO" id="GO:0008270">
    <property type="term" value="F:zinc ion binding"/>
    <property type="evidence" value="ECO:0007669"/>
    <property type="project" value="UniProtKB-KW"/>
</dbReference>
<feature type="domain" description="C2H2-type" evidence="5">
    <location>
        <begin position="277"/>
        <end position="305"/>
    </location>
</feature>
<comment type="caution">
    <text evidence="6">The sequence shown here is derived from an EMBL/GenBank/DDBJ whole genome shotgun (WGS) entry which is preliminary data.</text>
</comment>
<dbReference type="Proteomes" id="UP000574317">
    <property type="component" value="Unassembled WGS sequence"/>
</dbReference>
<organism evidence="6 7">
    <name type="scientific">Fusarium napiforme</name>
    <dbReference type="NCBI Taxonomy" id="42672"/>
    <lineage>
        <taxon>Eukaryota</taxon>
        <taxon>Fungi</taxon>
        <taxon>Dikarya</taxon>
        <taxon>Ascomycota</taxon>
        <taxon>Pezizomycotina</taxon>
        <taxon>Sordariomycetes</taxon>
        <taxon>Hypocreomycetidae</taxon>
        <taxon>Hypocreales</taxon>
        <taxon>Nectriaceae</taxon>
        <taxon>Fusarium</taxon>
        <taxon>Fusarium fujikuroi species complex</taxon>
    </lineage>
</organism>
<feature type="non-terminal residue" evidence="6">
    <location>
        <position position="1"/>
    </location>
</feature>
<protein>
    <recommendedName>
        <fullName evidence="5">C2H2-type domain-containing protein</fullName>
    </recommendedName>
</protein>
<feature type="compositionally biased region" description="Low complexity" evidence="3">
    <location>
        <begin position="355"/>
        <end position="365"/>
    </location>
</feature>
<evidence type="ECO:0000256" key="2">
    <source>
        <dbReference type="SAM" id="Coils"/>
    </source>
</evidence>
<keyword evidence="4" id="KW-0812">Transmembrane</keyword>
<name>A0A8H5ICE4_9HYPO</name>
<feature type="region of interest" description="Disordered" evidence="3">
    <location>
        <begin position="342"/>
        <end position="397"/>
    </location>
</feature>
<keyword evidence="7" id="KW-1185">Reference proteome</keyword>
<keyword evidence="4" id="KW-0472">Membrane</keyword>
<feature type="coiled-coil region" evidence="2">
    <location>
        <begin position="401"/>
        <end position="435"/>
    </location>
</feature>
<evidence type="ECO:0000313" key="7">
    <source>
        <dbReference type="Proteomes" id="UP000574317"/>
    </source>
</evidence>
<gene>
    <name evidence="6" type="ORF">FNAPI_12665</name>
</gene>
<reference evidence="6 7" key="1">
    <citation type="submission" date="2020-05" db="EMBL/GenBank/DDBJ databases">
        <title>Identification and distribution of gene clusters putatively required for synthesis of sphingolipid metabolism inhibitors in phylogenetically diverse species of the filamentous fungus Fusarium.</title>
        <authorList>
            <person name="Kim H.-S."/>
            <person name="Busman M."/>
            <person name="Brown D.W."/>
            <person name="Divon H."/>
            <person name="Uhlig S."/>
            <person name="Proctor R.H."/>
        </authorList>
    </citation>
    <scope>NUCLEOTIDE SEQUENCE [LARGE SCALE GENOMIC DNA]</scope>
    <source>
        <strain evidence="6 7">NRRL 25196</strain>
    </source>
</reference>
<evidence type="ECO:0000259" key="5">
    <source>
        <dbReference type="PROSITE" id="PS50157"/>
    </source>
</evidence>
<keyword evidence="4" id="KW-1133">Transmembrane helix</keyword>
<dbReference type="PROSITE" id="PS00028">
    <property type="entry name" value="ZINC_FINGER_C2H2_1"/>
    <property type="match status" value="1"/>
</dbReference>
<dbReference type="PROSITE" id="PS50157">
    <property type="entry name" value="ZINC_FINGER_C2H2_2"/>
    <property type="match status" value="1"/>
</dbReference>
<dbReference type="EMBL" id="JAAOAO010000678">
    <property type="protein sequence ID" value="KAF5533463.1"/>
    <property type="molecule type" value="Genomic_DNA"/>
</dbReference>